<evidence type="ECO:0000313" key="2">
    <source>
        <dbReference type="EMBL" id="MBD7912640.1"/>
    </source>
</evidence>
<reference evidence="2 3" key="1">
    <citation type="submission" date="2020-08" db="EMBL/GenBank/DDBJ databases">
        <title>A Genomic Blueprint of the Chicken Gut Microbiome.</title>
        <authorList>
            <person name="Gilroy R."/>
            <person name="Ravi A."/>
            <person name="Getino M."/>
            <person name="Pursley I."/>
            <person name="Horton D.L."/>
            <person name="Alikhan N.-F."/>
            <person name="Baker D."/>
            <person name="Gharbi K."/>
            <person name="Hall N."/>
            <person name="Watson M."/>
            <person name="Adriaenssens E.M."/>
            <person name="Foster-Nyarko E."/>
            <person name="Jarju S."/>
            <person name="Secka A."/>
            <person name="Antonio M."/>
            <person name="Oren A."/>
            <person name="Chaudhuri R."/>
            <person name="La Ragione R.M."/>
            <person name="Hildebrand F."/>
            <person name="Pallen M.J."/>
        </authorList>
    </citation>
    <scope>NUCLEOTIDE SEQUENCE [LARGE SCALE GENOMIC DNA]</scope>
    <source>
        <strain evidence="2 3">Sa3CVN1</strain>
    </source>
</reference>
<comment type="caution">
    <text evidence="2">The sequence shown here is derived from an EMBL/GenBank/DDBJ whole genome shotgun (WGS) entry which is preliminary data.</text>
</comment>
<dbReference type="GO" id="GO:0005840">
    <property type="term" value="C:ribosome"/>
    <property type="evidence" value="ECO:0007669"/>
    <property type="project" value="UniProtKB-KW"/>
</dbReference>
<organism evidence="2 3">
    <name type="scientific">Clostridium cibarium</name>
    <dbReference type="NCBI Taxonomy" id="2762247"/>
    <lineage>
        <taxon>Bacteria</taxon>
        <taxon>Bacillati</taxon>
        <taxon>Bacillota</taxon>
        <taxon>Clostridia</taxon>
        <taxon>Eubacteriales</taxon>
        <taxon>Clostridiaceae</taxon>
        <taxon>Clostridium</taxon>
    </lineage>
</organism>
<proteinExistence type="predicted"/>
<accession>A0ABR8PWV9</accession>
<keyword evidence="3" id="KW-1185">Reference proteome</keyword>
<keyword evidence="1" id="KW-0812">Transmembrane</keyword>
<dbReference type="EMBL" id="JACSRA010000026">
    <property type="protein sequence ID" value="MBD7912640.1"/>
    <property type="molecule type" value="Genomic_DNA"/>
</dbReference>
<keyword evidence="1" id="KW-1133">Transmembrane helix</keyword>
<gene>
    <name evidence="2" type="ORF">H9661_14895</name>
</gene>
<dbReference type="Proteomes" id="UP000627781">
    <property type="component" value="Unassembled WGS sequence"/>
</dbReference>
<keyword evidence="1" id="KW-0472">Membrane</keyword>
<feature type="transmembrane region" description="Helical" evidence="1">
    <location>
        <begin position="41"/>
        <end position="58"/>
    </location>
</feature>
<dbReference type="RefSeq" id="WP_143317445.1">
    <property type="nucleotide sequence ID" value="NZ_JACSRA010000026.1"/>
</dbReference>
<protein>
    <submittedName>
        <fullName evidence="2">60S ribosomal protein L22</fullName>
    </submittedName>
</protein>
<sequence>MNIYKALKREKKFHKMFYITMASIAIILPLAVFLTGLDTPLYLSYLLFIEVLILLSAISKINSTRLSYFCSNNRLKIKGGLFGKESLIFCDKVVLVHTEKIEEDMEIIIVTSVNFKNRSLKPIVKSFLKRHPLLTKDYLKIKENNQGIYYYQIIRRGGLNKYILLDTIYKNCVKAVYTAEGIQNIKIARGQTLV</sequence>
<keyword evidence="2" id="KW-0689">Ribosomal protein</keyword>
<evidence type="ECO:0000256" key="1">
    <source>
        <dbReference type="SAM" id="Phobius"/>
    </source>
</evidence>
<evidence type="ECO:0000313" key="3">
    <source>
        <dbReference type="Proteomes" id="UP000627781"/>
    </source>
</evidence>
<feature type="transmembrane region" description="Helical" evidence="1">
    <location>
        <begin position="16"/>
        <end position="35"/>
    </location>
</feature>
<name>A0ABR8PWV9_9CLOT</name>
<keyword evidence="2" id="KW-0687">Ribonucleoprotein</keyword>